<dbReference type="InterPro" id="IPR053925">
    <property type="entry name" value="RecX_HTH_3rd"/>
</dbReference>
<keyword evidence="5 6" id="KW-0963">Cytoplasm</keyword>
<evidence type="ECO:0000256" key="2">
    <source>
        <dbReference type="ARBA" id="ARBA00004496"/>
    </source>
</evidence>
<comment type="subcellular location">
    <subcellularLocation>
        <location evidence="2 6">Cytoplasm</location>
    </subcellularLocation>
</comment>
<dbReference type="Gene3D" id="1.10.10.10">
    <property type="entry name" value="Winged helix-like DNA-binding domain superfamily/Winged helix DNA-binding domain"/>
    <property type="match status" value="4"/>
</dbReference>
<dbReference type="Pfam" id="PF21981">
    <property type="entry name" value="RecX_HTH3"/>
    <property type="match status" value="1"/>
</dbReference>
<feature type="domain" description="RecX third three-helical" evidence="8">
    <location>
        <begin position="157"/>
        <end position="201"/>
    </location>
</feature>
<evidence type="ECO:0000256" key="1">
    <source>
        <dbReference type="ARBA" id="ARBA00003529"/>
    </source>
</evidence>
<dbReference type="Pfam" id="PF21982">
    <property type="entry name" value="RecX_HTH1"/>
    <property type="match status" value="1"/>
</dbReference>
<dbReference type="InterPro" id="IPR053926">
    <property type="entry name" value="RecX_HTH_1st"/>
</dbReference>
<dbReference type="HAMAP" id="MF_01114">
    <property type="entry name" value="RecX"/>
    <property type="match status" value="1"/>
</dbReference>
<dbReference type="InterPro" id="IPR053924">
    <property type="entry name" value="RecX_HTH_2nd"/>
</dbReference>
<dbReference type="InterPro" id="IPR036388">
    <property type="entry name" value="WH-like_DNA-bd_sf"/>
</dbReference>
<gene>
    <name evidence="6" type="primary">recX</name>
    <name evidence="10" type="ORF">C5L30_002329</name>
</gene>
<dbReference type="Pfam" id="PF02631">
    <property type="entry name" value="RecX_HTH2"/>
    <property type="match status" value="1"/>
</dbReference>
<evidence type="ECO:0000256" key="5">
    <source>
        <dbReference type="ARBA" id="ARBA00022490"/>
    </source>
</evidence>
<dbReference type="GO" id="GO:0006282">
    <property type="term" value="P:regulation of DNA repair"/>
    <property type="evidence" value="ECO:0007669"/>
    <property type="project" value="UniProtKB-UniRule"/>
</dbReference>
<evidence type="ECO:0000259" key="8">
    <source>
        <dbReference type="Pfam" id="PF21981"/>
    </source>
</evidence>
<evidence type="ECO:0000256" key="3">
    <source>
        <dbReference type="ARBA" id="ARBA00009695"/>
    </source>
</evidence>
<proteinExistence type="inferred from homology"/>
<protein>
    <recommendedName>
        <fullName evidence="4 6">Regulatory protein RecX</fullName>
    </recommendedName>
</protein>
<dbReference type="RefSeq" id="WP_010020674.1">
    <property type="nucleotide sequence ID" value="NZ_CP162899.1"/>
</dbReference>
<reference evidence="10 11" key="1">
    <citation type="journal article" date="2019" name="Appl. Microbiol. Biotechnol.">
        <title>Uncovering carbohydrate metabolism through a genotype-phenotype association study of 56 lactic acid bacteria genomes.</title>
        <authorList>
            <person name="Buron-Moles G."/>
            <person name="Chailyan A."/>
            <person name="Dolejs I."/>
            <person name="Forster J."/>
            <person name="Miks M.H."/>
        </authorList>
    </citation>
    <scope>NUCLEOTIDE SEQUENCE [LARGE SCALE GENOMIC DNA]</scope>
    <source>
        <strain evidence="10 11">ATCC 29644</strain>
    </source>
</reference>
<evidence type="ECO:0000259" key="7">
    <source>
        <dbReference type="Pfam" id="PF02631"/>
    </source>
</evidence>
<feature type="domain" description="RecX second three-helical" evidence="7">
    <location>
        <begin position="107"/>
        <end position="147"/>
    </location>
</feature>
<organism evidence="10 11">
    <name type="scientific">Companilactobacillus farciminis</name>
    <dbReference type="NCBI Taxonomy" id="1612"/>
    <lineage>
        <taxon>Bacteria</taxon>
        <taxon>Bacillati</taxon>
        <taxon>Bacillota</taxon>
        <taxon>Bacilli</taxon>
        <taxon>Lactobacillales</taxon>
        <taxon>Lactobacillaceae</taxon>
        <taxon>Companilactobacillus</taxon>
    </lineage>
</organism>
<dbReference type="AlphaFoldDB" id="A0A4R5NDW3"/>
<evidence type="ECO:0000259" key="9">
    <source>
        <dbReference type="Pfam" id="PF21982"/>
    </source>
</evidence>
<comment type="caution">
    <text evidence="10">The sequence shown here is derived from an EMBL/GenBank/DDBJ whole genome shotgun (WGS) entry which is preliminary data.</text>
</comment>
<dbReference type="EMBL" id="PUFN01000019">
    <property type="protein sequence ID" value="TDG71749.1"/>
    <property type="molecule type" value="Genomic_DNA"/>
</dbReference>
<comment type="similarity">
    <text evidence="3 6">Belongs to the RecX family.</text>
</comment>
<evidence type="ECO:0000256" key="4">
    <source>
        <dbReference type="ARBA" id="ARBA00018111"/>
    </source>
</evidence>
<dbReference type="PANTHER" id="PTHR33602:SF1">
    <property type="entry name" value="REGULATORY PROTEIN RECX FAMILY PROTEIN"/>
    <property type="match status" value="1"/>
</dbReference>
<comment type="function">
    <text evidence="1 6">Modulates RecA activity.</text>
</comment>
<keyword evidence="11" id="KW-1185">Reference proteome</keyword>
<dbReference type="PANTHER" id="PTHR33602">
    <property type="entry name" value="REGULATORY PROTEIN RECX FAMILY PROTEIN"/>
    <property type="match status" value="1"/>
</dbReference>
<dbReference type="NCBIfam" id="NF010733">
    <property type="entry name" value="PRK14135.1"/>
    <property type="match status" value="1"/>
</dbReference>
<dbReference type="Proteomes" id="UP000295257">
    <property type="component" value="Unassembled WGS sequence"/>
</dbReference>
<sequence>MAKVTKIQAQKRKGRYNVFLDGQYAFPVAETTLIEFRLMNGVELTDDQIKEIKDRENVNKAYGDAVNYLSYQLRTEKEIKDYLYKKEYHRDAVDDVIARLEKLHYLDDGNYAKSFINTQLRTTANGPKIIEQKLHQKGVPDTIIQDKLFEIDEDTLIENATEFAKKQARKQKRASFSQMLTKIKQSLYQKGYNNEIIEEALKSLELEPDEDDELEKLRKLVQKVEHRYDKPEKLIKYLMTKGFHFDEIKKVLSEDSDD</sequence>
<dbReference type="GO" id="GO:0005737">
    <property type="term" value="C:cytoplasm"/>
    <property type="evidence" value="ECO:0007669"/>
    <property type="project" value="UniProtKB-SubCell"/>
</dbReference>
<dbReference type="STRING" id="1612.ABB44_06910"/>
<accession>A0A4R5NDW3</accession>
<name>A0A4R5NDW3_9LACO</name>
<feature type="domain" description="RecX first three-helical" evidence="9">
    <location>
        <begin position="61"/>
        <end position="100"/>
    </location>
</feature>
<dbReference type="InterPro" id="IPR003783">
    <property type="entry name" value="Regulatory_RecX"/>
</dbReference>
<evidence type="ECO:0000256" key="6">
    <source>
        <dbReference type="HAMAP-Rule" id="MF_01114"/>
    </source>
</evidence>
<dbReference type="OrthoDB" id="5421057at2"/>
<evidence type="ECO:0000313" key="11">
    <source>
        <dbReference type="Proteomes" id="UP000295257"/>
    </source>
</evidence>
<evidence type="ECO:0000313" key="10">
    <source>
        <dbReference type="EMBL" id="TDG71749.1"/>
    </source>
</evidence>